<organism evidence="2 3">
    <name type="scientific">Trypanosoma cruzi marinkellei</name>
    <dbReference type="NCBI Taxonomy" id="85056"/>
    <lineage>
        <taxon>Eukaryota</taxon>
        <taxon>Discoba</taxon>
        <taxon>Euglenozoa</taxon>
        <taxon>Kinetoplastea</taxon>
        <taxon>Metakinetoplastina</taxon>
        <taxon>Trypanosomatida</taxon>
        <taxon>Trypanosomatidae</taxon>
        <taxon>Trypanosoma</taxon>
        <taxon>Schizotrypanum</taxon>
    </lineage>
</organism>
<name>K2MNG5_TRYCR</name>
<comment type="caution">
    <text evidence="2">The sequence shown here is derived from an EMBL/GenBank/DDBJ whole genome shotgun (WGS) entry which is preliminary data.</text>
</comment>
<evidence type="ECO:0000313" key="3">
    <source>
        <dbReference type="Proteomes" id="UP000007350"/>
    </source>
</evidence>
<dbReference type="InterPro" id="IPR036278">
    <property type="entry name" value="Sialidase_sf"/>
</dbReference>
<gene>
    <name evidence="2" type="ORF">MOQ_009094</name>
</gene>
<dbReference type="OrthoDB" id="10443504at2759"/>
<dbReference type="EMBL" id="AHKC01018780">
    <property type="protein sequence ID" value="EKF27189.1"/>
    <property type="molecule type" value="Genomic_DNA"/>
</dbReference>
<reference evidence="2 3" key="1">
    <citation type="journal article" date="2012" name="BMC Genomics">
        <title>Comparative genomic analysis of human infective Trypanosoma cruzi lineages with the bat-restricted subspecies T. cruzi marinkellei.</title>
        <authorList>
            <person name="Franzen O."/>
            <person name="Talavera-Lopez C."/>
            <person name="Ochaya S."/>
            <person name="Butler C.E."/>
            <person name="Messenger L.A."/>
            <person name="Lewis M.D."/>
            <person name="Llewellyn M.S."/>
            <person name="Marinkelle C.J."/>
            <person name="Tyler K.M."/>
            <person name="Miles M.A."/>
            <person name="Andersson B."/>
        </authorList>
    </citation>
    <scope>NUCLEOTIDE SEQUENCE [LARGE SCALE GENOMIC DNA]</scope>
    <source>
        <strain evidence="2 3">B7</strain>
    </source>
</reference>
<proteinExistence type="predicted"/>
<accession>K2MNG5</accession>
<dbReference type="Pfam" id="PF13859">
    <property type="entry name" value="BNR_3"/>
    <property type="match status" value="1"/>
</dbReference>
<dbReference type="InterPro" id="IPR011040">
    <property type="entry name" value="Sialidase"/>
</dbReference>
<evidence type="ECO:0000259" key="1">
    <source>
        <dbReference type="Pfam" id="PF13859"/>
    </source>
</evidence>
<feature type="domain" description="Sialidase" evidence="1">
    <location>
        <begin position="17"/>
        <end position="190"/>
    </location>
</feature>
<dbReference type="Proteomes" id="UP000007350">
    <property type="component" value="Unassembled WGS sequence"/>
</dbReference>
<dbReference type="SUPFAM" id="SSF50939">
    <property type="entry name" value="Sialidases"/>
    <property type="match status" value="1"/>
</dbReference>
<keyword evidence="3" id="KW-1185">Reference proteome</keyword>
<dbReference type="Gene3D" id="2.120.10.10">
    <property type="match status" value="1"/>
</dbReference>
<protein>
    <submittedName>
        <fullName evidence="2">Trans-sialidase, putative</fullName>
    </submittedName>
</protein>
<evidence type="ECO:0000313" key="2">
    <source>
        <dbReference type="EMBL" id="EKF27189.1"/>
    </source>
</evidence>
<sequence>MDAVRKADYDSFRATPLVEVSGVVVAVAETHYKNPKDGELYVGIAANSLKGNEKKWMNGKVVGMDHFDTKVDRLLSPTSSVCYGDMNFLLVGCGMLGAPLTDVTGDEYWMARYPNGRVLAGCGNRDMKEFEWDQYSTSNPTGLLKYFKPNCERLKQLLGGSAGVRPEDGSCCVLPIRALKGDGNSVFLLLSLPNVLRMIGSFRIIRFPRTASSLRYLNGGTESSL</sequence>
<dbReference type="AlphaFoldDB" id="K2MNG5"/>